<organism evidence="2 3">
    <name type="scientific">Pseudolabrys taiwanensis</name>
    <dbReference type="NCBI Taxonomy" id="331696"/>
    <lineage>
        <taxon>Bacteria</taxon>
        <taxon>Pseudomonadati</taxon>
        <taxon>Pseudomonadota</taxon>
        <taxon>Alphaproteobacteria</taxon>
        <taxon>Hyphomicrobiales</taxon>
        <taxon>Xanthobacteraceae</taxon>
        <taxon>Pseudolabrys</taxon>
    </lineage>
</organism>
<evidence type="ECO:0000313" key="3">
    <source>
        <dbReference type="Proteomes" id="UP000254889"/>
    </source>
</evidence>
<proteinExistence type="predicted"/>
<dbReference type="Proteomes" id="UP000254889">
    <property type="component" value="Chromosome"/>
</dbReference>
<dbReference type="OrthoDB" id="8128744at2"/>
<keyword evidence="3" id="KW-1185">Reference proteome</keyword>
<sequence length="135" mass="14697">MSAEDARRFVIGKMFNYTCFEGTRGTGRVLADGSVVGSIQFQGRGEMRYAHLPPNTLRVKGESVCASLRGMPLEPCFTLTRLDANSFRGAISGLGFAYCEFTRHHGRPAVARTANNNSSSSHEPLGLRPSVTAER</sequence>
<feature type="region of interest" description="Disordered" evidence="1">
    <location>
        <begin position="112"/>
        <end position="135"/>
    </location>
</feature>
<name>A0A346A2L6_9HYPH</name>
<dbReference type="AlphaFoldDB" id="A0A346A2L6"/>
<evidence type="ECO:0000256" key="1">
    <source>
        <dbReference type="SAM" id="MobiDB-lite"/>
    </source>
</evidence>
<accession>A0A346A2L6</accession>
<dbReference type="EMBL" id="CP031417">
    <property type="protein sequence ID" value="AXK83413.1"/>
    <property type="molecule type" value="Genomic_DNA"/>
</dbReference>
<evidence type="ECO:0000313" key="2">
    <source>
        <dbReference type="EMBL" id="AXK83413.1"/>
    </source>
</evidence>
<protein>
    <submittedName>
        <fullName evidence="2">Uncharacterized protein</fullName>
    </submittedName>
</protein>
<reference evidence="2 3" key="1">
    <citation type="submission" date="2018-07" db="EMBL/GenBank/DDBJ databases">
        <authorList>
            <person name="Quirk P.G."/>
            <person name="Krulwich T.A."/>
        </authorList>
    </citation>
    <scope>NUCLEOTIDE SEQUENCE [LARGE SCALE GENOMIC DNA]</scope>
    <source>
        <strain evidence="2 3">CC-BB4</strain>
    </source>
</reference>
<feature type="compositionally biased region" description="Polar residues" evidence="1">
    <location>
        <begin position="113"/>
        <end position="122"/>
    </location>
</feature>
<gene>
    <name evidence="2" type="ORF">DW352_24545</name>
</gene>
<dbReference type="KEGG" id="ptaw:DW352_24545"/>